<keyword evidence="3" id="KW-1185">Reference proteome</keyword>
<proteinExistence type="predicted"/>
<organism evidence="2 3">
    <name type="scientific">Candidatus Pantoea multigeneris</name>
    <dbReference type="NCBI Taxonomy" id="2608357"/>
    <lineage>
        <taxon>Bacteria</taxon>
        <taxon>Pseudomonadati</taxon>
        <taxon>Pseudomonadota</taxon>
        <taxon>Gammaproteobacteria</taxon>
        <taxon>Enterobacterales</taxon>
        <taxon>Erwiniaceae</taxon>
        <taxon>Pantoea</taxon>
    </lineage>
</organism>
<evidence type="ECO:0000313" key="2">
    <source>
        <dbReference type="EMBL" id="NIF23893.1"/>
    </source>
</evidence>
<name>A0ABX0RGQ4_9GAMM</name>
<dbReference type="SUPFAM" id="SSF51430">
    <property type="entry name" value="NAD(P)-linked oxidoreductase"/>
    <property type="match status" value="1"/>
</dbReference>
<reference evidence="2 3" key="1">
    <citation type="journal article" date="2019" name="bioRxiv">
        <title>Bacteria contribute to plant secondary compound degradation in a generalist herbivore system.</title>
        <authorList>
            <person name="Francoeur C.B."/>
            <person name="Khadempour L."/>
            <person name="Moreira-Soto R.D."/>
            <person name="Gotting K."/>
            <person name="Book A.J."/>
            <person name="Pinto-Tomas A.A."/>
            <person name="Keefover-Ring K."/>
            <person name="Currie C.R."/>
        </authorList>
    </citation>
    <scope>NUCLEOTIDE SEQUENCE [LARGE SCALE GENOMIC DNA]</scope>
    <source>
        <strain evidence="2">Acro-835</strain>
    </source>
</reference>
<dbReference type="Gene3D" id="3.20.20.100">
    <property type="entry name" value="NADP-dependent oxidoreductase domain"/>
    <property type="match status" value="1"/>
</dbReference>
<protein>
    <submittedName>
        <fullName evidence="2">Aldo/keto reductase</fullName>
    </submittedName>
</protein>
<evidence type="ECO:0000313" key="3">
    <source>
        <dbReference type="Proteomes" id="UP001515683"/>
    </source>
</evidence>
<dbReference type="PANTHER" id="PTHR43364:SF18">
    <property type="entry name" value="OXIDOREDUCTASE"/>
    <property type="match status" value="1"/>
</dbReference>
<dbReference type="EMBL" id="VWXF01000010">
    <property type="protein sequence ID" value="NIF23893.1"/>
    <property type="molecule type" value="Genomic_DNA"/>
</dbReference>
<dbReference type="InterPro" id="IPR023210">
    <property type="entry name" value="NADP_OxRdtase_dom"/>
</dbReference>
<dbReference type="InterPro" id="IPR050523">
    <property type="entry name" value="AKR_Detox_Biosynth"/>
</dbReference>
<dbReference type="CDD" id="cd19091">
    <property type="entry name" value="AKR_PsAKR"/>
    <property type="match status" value="1"/>
</dbReference>
<dbReference type="PANTHER" id="PTHR43364">
    <property type="entry name" value="NADH-SPECIFIC METHYLGLYOXAL REDUCTASE-RELATED"/>
    <property type="match status" value="1"/>
</dbReference>
<gene>
    <name evidence="2" type="ORF">F3J40_20135</name>
</gene>
<feature type="domain" description="NADP-dependent oxidoreductase" evidence="1">
    <location>
        <begin position="18"/>
        <end position="320"/>
    </location>
</feature>
<comment type="caution">
    <text evidence="2">The sequence shown here is derived from an EMBL/GenBank/DDBJ whole genome shotgun (WGS) entry which is preliminary data.</text>
</comment>
<sequence>MQYVRFGRSGLKVSRYTLGSMTFGNGEGIWSSIAGLPVEEAKRIISVALDKGINLVDTADVYSQGQSEIVLGRSLKAMSVNDSSMMIATKVRLKTGNGPNDVGLGRSHIIRTVETSLKRLQRDHIDLLQLHDRDLLTPLDETLRALDDLVTQGKVRHIGACNFSAAEMTQADSYAQQHGKARFTSNQVHYSLACRDIEFDIAKAARDGDHALMIWSPLSGGYLSGKYVKKTHADSHQGRRSTLNFPPVDMARVDPVVDELIAIGNEMNCSPATVAHAWLLGRPEVTTIIVGAKNEQQLLQNLEAENLILAPEHRQKLDTLSQPAVPYPYWMQLFHDKDRA</sequence>
<dbReference type="RefSeq" id="WP_167017511.1">
    <property type="nucleotide sequence ID" value="NZ_VWXF01000010.1"/>
</dbReference>
<accession>A0ABX0RGQ4</accession>
<evidence type="ECO:0000259" key="1">
    <source>
        <dbReference type="Pfam" id="PF00248"/>
    </source>
</evidence>
<dbReference type="Proteomes" id="UP001515683">
    <property type="component" value="Unassembled WGS sequence"/>
</dbReference>
<dbReference type="InterPro" id="IPR036812">
    <property type="entry name" value="NAD(P)_OxRdtase_dom_sf"/>
</dbReference>
<dbReference type="Pfam" id="PF00248">
    <property type="entry name" value="Aldo_ket_red"/>
    <property type="match status" value="1"/>
</dbReference>